<evidence type="ECO:0000313" key="21">
    <source>
        <dbReference type="Proteomes" id="UP001058974"/>
    </source>
</evidence>
<gene>
    <name evidence="20" type="ORF">KIW84_051834</name>
</gene>
<dbReference type="FunFam" id="3.10.129.10:FF:000021">
    <property type="entry name" value="Acyl-coenzyme A thioesterase 13"/>
    <property type="match status" value="1"/>
</dbReference>
<dbReference type="GO" id="GO:0047617">
    <property type="term" value="F:fatty acyl-CoA hydrolase activity"/>
    <property type="evidence" value="ECO:0007669"/>
    <property type="project" value="InterPro"/>
</dbReference>
<evidence type="ECO:0000256" key="9">
    <source>
        <dbReference type="ARBA" id="ARBA00023098"/>
    </source>
</evidence>
<reference evidence="20 21" key="1">
    <citation type="journal article" date="2022" name="Nat. Genet.">
        <title>Improved pea reference genome and pan-genome highlight genomic features and evolutionary characteristics.</title>
        <authorList>
            <person name="Yang T."/>
            <person name="Liu R."/>
            <person name="Luo Y."/>
            <person name="Hu S."/>
            <person name="Wang D."/>
            <person name="Wang C."/>
            <person name="Pandey M.K."/>
            <person name="Ge S."/>
            <person name="Xu Q."/>
            <person name="Li N."/>
            <person name="Li G."/>
            <person name="Huang Y."/>
            <person name="Saxena R.K."/>
            <person name="Ji Y."/>
            <person name="Li M."/>
            <person name="Yan X."/>
            <person name="He Y."/>
            <person name="Liu Y."/>
            <person name="Wang X."/>
            <person name="Xiang C."/>
            <person name="Varshney R.K."/>
            <person name="Ding H."/>
            <person name="Gao S."/>
            <person name="Zong X."/>
        </authorList>
    </citation>
    <scope>NUCLEOTIDE SEQUENCE [LARGE SCALE GENOMIC DNA]</scope>
    <source>
        <strain evidence="20 21">cv. Zhongwan 6</strain>
    </source>
</reference>
<dbReference type="SUPFAM" id="SSF54637">
    <property type="entry name" value="Thioesterase/thiol ester dehydrase-isomerase"/>
    <property type="match status" value="1"/>
</dbReference>
<evidence type="ECO:0000256" key="14">
    <source>
        <dbReference type="ARBA" id="ARBA00058205"/>
    </source>
</evidence>
<dbReference type="Gramene" id="PSAT_LOCUS23437_t1">
    <property type="protein sequence ID" value="CAL5204439.1"/>
    <property type="gene ID" value="PSAT_LOCUS23437"/>
</dbReference>
<dbReference type="Gramene" id="Psat5g056360.1">
    <property type="protein sequence ID" value="Psat5g056360.1.cds"/>
    <property type="gene ID" value="Psat5g056360"/>
</dbReference>
<dbReference type="OrthoDB" id="46529at2759"/>
<evidence type="ECO:0000256" key="12">
    <source>
        <dbReference type="ARBA" id="ARBA00023242"/>
    </source>
</evidence>
<comment type="catalytic activity">
    <reaction evidence="13">
        <text>a fatty acyl-CoA + H2O = a fatty acid + CoA + H(+)</text>
        <dbReference type="Rhea" id="RHEA:16781"/>
        <dbReference type="ChEBI" id="CHEBI:15377"/>
        <dbReference type="ChEBI" id="CHEBI:15378"/>
        <dbReference type="ChEBI" id="CHEBI:28868"/>
        <dbReference type="ChEBI" id="CHEBI:57287"/>
        <dbReference type="ChEBI" id="CHEBI:77636"/>
    </reaction>
    <physiologicalReaction direction="left-to-right" evidence="13">
        <dbReference type="Rhea" id="RHEA:16782"/>
    </physiologicalReaction>
</comment>
<comment type="function">
    <text evidence="14">Catalyzes the hydrolysis of acyl-CoAs into free fatty acids and coenzyme A (CoASH), regulating their respective intracellular levels. Has acyl-CoA thioesterase activity towards medium (C12) and long-chain (C18) fatty acyl-CoA substrates. Can also hydrolyze 3-hydroxyphenylacetyl-CoA and 3,4-dihydroxyphenylacetyl-CoA (in vitro). May play a role in controlling adaptive thermogenesis.</text>
</comment>
<feature type="domain" description="Thioesterase" evidence="19">
    <location>
        <begin position="71"/>
        <end position="145"/>
    </location>
</feature>
<evidence type="ECO:0000256" key="16">
    <source>
        <dbReference type="ARBA" id="ARBA00067273"/>
    </source>
</evidence>
<evidence type="ECO:0000256" key="6">
    <source>
        <dbReference type="ARBA" id="ARBA00022490"/>
    </source>
</evidence>
<evidence type="ECO:0000256" key="8">
    <source>
        <dbReference type="ARBA" id="ARBA00022990"/>
    </source>
</evidence>
<organism evidence="20 21">
    <name type="scientific">Pisum sativum</name>
    <name type="common">Garden pea</name>
    <name type="synonym">Lathyrus oleraceus</name>
    <dbReference type="NCBI Taxonomy" id="3888"/>
    <lineage>
        <taxon>Eukaryota</taxon>
        <taxon>Viridiplantae</taxon>
        <taxon>Streptophyta</taxon>
        <taxon>Embryophyta</taxon>
        <taxon>Tracheophyta</taxon>
        <taxon>Spermatophyta</taxon>
        <taxon>Magnoliopsida</taxon>
        <taxon>eudicotyledons</taxon>
        <taxon>Gunneridae</taxon>
        <taxon>Pentapetalae</taxon>
        <taxon>rosids</taxon>
        <taxon>fabids</taxon>
        <taxon>Fabales</taxon>
        <taxon>Fabaceae</taxon>
        <taxon>Papilionoideae</taxon>
        <taxon>50 kb inversion clade</taxon>
        <taxon>NPAAA clade</taxon>
        <taxon>Hologalegina</taxon>
        <taxon>IRL clade</taxon>
        <taxon>Fabeae</taxon>
        <taxon>Lathyrus</taxon>
    </lineage>
</organism>
<keyword evidence="12" id="KW-0539">Nucleus</keyword>
<evidence type="ECO:0000256" key="5">
    <source>
        <dbReference type="ARBA" id="ARBA00008324"/>
    </source>
</evidence>
<dbReference type="Gene3D" id="3.10.129.10">
    <property type="entry name" value="Hotdog Thioesterase"/>
    <property type="match status" value="1"/>
</dbReference>
<evidence type="ECO:0000256" key="17">
    <source>
        <dbReference type="ARBA" id="ARBA00081533"/>
    </source>
</evidence>
<dbReference type="PANTHER" id="PTHR21660">
    <property type="entry name" value="THIOESTERASE SUPERFAMILY MEMBER-RELATED"/>
    <property type="match status" value="1"/>
</dbReference>
<keyword evidence="7" id="KW-0378">Hydrolase</keyword>
<dbReference type="GO" id="GO:0005829">
    <property type="term" value="C:cytosol"/>
    <property type="evidence" value="ECO:0007669"/>
    <property type="project" value="UniProtKB-SubCell"/>
</dbReference>
<dbReference type="CDD" id="cd03443">
    <property type="entry name" value="PaaI_thioesterase"/>
    <property type="match status" value="1"/>
</dbReference>
<dbReference type="GO" id="GO:0006629">
    <property type="term" value="P:lipid metabolic process"/>
    <property type="evidence" value="ECO:0007669"/>
    <property type="project" value="UniProtKB-KW"/>
</dbReference>
<keyword evidence="6" id="KW-0963">Cytoplasm</keyword>
<dbReference type="InterPro" id="IPR039298">
    <property type="entry name" value="ACOT13"/>
</dbReference>
<evidence type="ECO:0000313" key="20">
    <source>
        <dbReference type="EMBL" id="KAI5404817.1"/>
    </source>
</evidence>
<evidence type="ECO:0000256" key="11">
    <source>
        <dbReference type="ARBA" id="ARBA00023212"/>
    </source>
</evidence>
<comment type="similarity">
    <text evidence="5">Belongs to the thioesterase PaaI family.</text>
</comment>
<keyword evidence="21" id="KW-1185">Reference proteome</keyword>
<protein>
    <recommendedName>
        <fullName evidence="16">Acyl-coenzyme A thioesterase 13</fullName>
    </recommendedName>
    <alternativeName>
        <fullName evidence="17">Hotdog-fold thioesterase superfamily member 2</fullName>
    </alternativeName>
    <alternativeName>
        <fullName evidence="18">Thioesterase superfamily member 2</fullName>
    </alternativeName>
</protein>
<keyword evidence="8" id="KW-0007">Acetylation</keyword>
<comment type="subcellular location">
    <subcellularLocation>
        <location evidence="3">Cytoplasm</location>
        <location evidence="3">Cytoskeleton</location>
        <location evidence="3">Spindle</location>
    </subcellularLocation>
    <subcellularLocation>
        <location evidence="4">Cytoplasm</location>
        <location evidence="4">Cytosol</location>
    </subcellularLocation>
    <subcellularLocation>
        <location evidence="2">Mitochondrion</location>
    </subcellularLocation>
    <subcellularLocation>
        <location evidence="1">Nucleus</location>
    </subcellularLocation>
</comment>
<evidence type="ECO:0000256" key="7">
    <source>
        <dbReference type="ARBA" id="ARBA00022801"/>
    </source>
</evidence>
<dbReference type="GO" id="GO:0005819">
    <property type="term" value="C:spindle"/>
    <property type="evidence" value="ECO:0007669"/>
    <property type="project" value="UniProtKB-SubCell"/>
</dbReference>
<comment type="caution">
    <text evidence="20">The sequence shown here is derived from an EMBL/GenBank/DDBJ whole genome shotgun (WGS) entry which is preliminary data.</text>
</comment>
<sequence>MVKTEGKITDLESVKRYLEKGESSNSKQEHEFPKKFLEPLVFHDLRLDLIQPGRVVFSMKIPPRLLNSAKYLHGGAIATLVDVVGAAAVPAAGFPWDSGVSLEINVSCLDAAYVHEEIEIDARVLRVGKTIAVISVDLRKKNTGQIFAQGRHTKYLPAITSKI</sequence>
<name>A0A9D4WN40_PEA</name>
<dbReference type="InterPro" id="IPR029069">
    <property type="entry name" value="HotDog_dom_sf"/>
</dbReference>
<evidence type="ECO:0000256" key="1">
    <source>
        <dbReference type="ARBA" id="ARBA00004123"/>
    </source>
</evidence>
<dbReference type="GO" id="GO:0005739">
    <property type="term" value="C:mitochondrion"/>
    <property type="evidence" value="ECO:0007669"/>
    <property type="project" value="UniProtKB-SubCell"/>
</dbReference>
<evidence type="ECO:0000256" key="4">
    <source>
        <dbReference type="ARBA" id="ARBA00004514"/>
    </source>
</evidence>
<dbReference type="Gramene" id="Psat05G0183400-T1">
    <property type="protein sequence ID" value="KAI5404817.1"/>
    <property type="gene ID" value="KIW84_051834"/>
</dbReference>
<keyword evidence="11" id="KW-0206">Cytoskeleton</keyword>
<accession>A0A9D4WN40</accession>
<evidence type="ECO:0000256" key="15">
    <source>
        <dbReference type="ARBA" id="ARBA00064709"/>
    </source>
</evidence>
<keyword evidence="10" id="KW-0496">Mitochondrion</keyword>
<dbReference type="Pfam" id="PF03061">
    <property type="entry name" value="4HBT"/>
    <property type="match status" value="1"/>
</dbReference>
<dbReference type="NCBIfam" id="TIGR00369">
    <property type="entry name" value="unchar_dom_1"/>
    <property type="match status" value="1"/>
</dbReference>
<evidence type="ECO:0000256" key="18">
    <source>
        <dbReference type="ARBA" id="ARBA00083956"/>
    </source>
</evidence>
<keyword evidence="9" id="KW-0443">Lipid metabolism</keyword>
<evidence type="ECO:0000256" key="13">
    <source>
        <dbReference type="ARBA" id="ARBA00052976"/>
    </source>
</evidence>
<dbReference type="InterPro" id="IPR003736">
    <property type="entry name" value="PAAI_dom"/>
</dbReference>
<dbReference type="EMBL" id="JAMSHJ010000005">
    <property type="protein sequence ID" value="KAI5404817.1"/>
    <property type="molecule type" value="Genomic_DNA"/>
</dbReference>
<proteinExistence type="inferred from homology"/>
<dbReference type="PANTHER" id="PTHR21660:SF47">
    <property type="entry name" value="F19P19.27 PROTEIN"/>
    <property type="match status" value="1"/>
</dbReference>
<dbReference type="GO" id="GO:0005634">
    <property type="term" value="C:nucleus"/>
    <property type="evidence" value="ECO:0007669"/>
    <property type="project" value="UniProtKB-SubCell"/>
</dbReference>
<evidence type="ECO:0000256" key="3">
    <source>
        <dbReference type="ARBA" id="ARBA00004186"/>
    </source>
</evidence>
<dbReference type="InterPro" id="IPR006683">
    <property type="entry name" value="Thioestr_dom"/>
</dbReference>
<dbReference type="Proteomes" id="UP001058974">
    <property type="component" value="Chromosome 5"/>
</dbReference>
<comment type="subunit">
    <text evidence="15">Homotetramer. Interacts with PCTP.</text>
</comment>
<dbReference type="AlphaFoldDB" id="A0A9D4WN40"/>
<evidence type="ECO:0000256" key="10">
    <source>
        <dbReference type="ARBA" id="ARBA00023128"/>
    </source>
</evidence>
<evidence type="ECO:0000256" key="2">
    <source>
        <dbReference type="ARBA" id="ARBA00004173"/>
    </source>
</evidence>
<evidence type="ECO:0000259" key="19">
    <source>
        <dbReference type="Pfam" id="PF03061"/>
    </source>
</evidence>